<evidence type="ECO:0000313" key="1">
    <source>
        <dbReference type="EMBL" id="JAE36067.1"/>
    </source>
</evidence>
<dbReference type="AlphaFoldDB" id="A0A0A9HH38"/>
<name>A0A0A9HH38_ARUDO</name>
<accession>A0A0A9HH38</accession>
<protein>
    <submittedName>
        <fullName evidence="1">Uncharacterized protein</fullName>
    </submittedName>
</protein>
<sequence>MRADGGAGAGELRPWARGQDWILRERVCGRLTGHDVRQLWGDQLPGAGS</sequence>
<organism evidence="1">
    <name type="scientific">Arundo donax</name>
    <name type="common">Giant reed</name>
    <name type="synonym">Donax arundinaceus</name>
    <dbReference type="NCBI Taxonomy" id="35708"/>
    <lineage>
        <taxon>Eukaryota</taxon>
        <taxon>Viridiplantae</taxon>
        <taxon>Streptophyta</taxon>
        <taxon>Embryophyta</taxon>
        <taxon>Tracheophyta</taxon>
        <taxon>Spermatophyta</taxon>
        <taxon>Magnoliopsida</taxon>
        <taxon>Liliopsida</taxon>
        <taxon>Poales</taxon>
        <taxon>Poaceae</taxon>
        <taxon>PACMAD clade</taxon>
        <taxon>Arundinoideae</taxon>
        <taxon>Arundineae</taxon>
        <taxon>Arundo</taxon>
    </lineage>
</organism>
<proteinExistence type="predicted"/>
<reference evidence="1" key="2">
    <citation type="journal article" date="2015" name="Data Brief">
        <title>Shoot transcriptome of the giant reed, Arundo donax.</title>
        <authorList>
            <person name="Barrero R.A."/>
            <person name="Guerrero F.D."/>
            <person name="Moolhuijzen P."/>
            <person name="Goolsby J.A."/>
            <person name="Tidwell J."/>
            <person name="Bellgard S.E."/>
            <person name="Bellgard M.I."/>
        </authorList>
    </citation>
    <scope>NUCLEOTIDE SEQUENCE</scope>
    <source>
        <tissue evidence="1">Shoot tissue taken approximately 20 cm above the soil surface</tissue>
    </source>
</reference>
<dbReference type="EMBL" id="GBRH01161829">
    <property type="protein sequence ID" value="JAE36067.1"/>
    <property type="molecule type" value="Transcribed_RNA"/>
</dbReference>
<reference evidence="1" key="1">
    <citation type="submission" date="2014-09" db="EMBL/GenBank/DDBJ databases">
        <authorList>
            <person name="Magalhaes I.L.F."/>
            <person name="Oliveira U."/>
            <person name="Santos F.R."/>
            <person name="Vidigal T.H.D.A."/>
            <person name="Brescovit A.D."/>
            <person name="Santos A.J."/>
        </authorList>
    </citation>
    <scope>NUCLEOTIDE SEQUENCE</scope>
    <source>
        <tissue evidence="1">Shoot tissue taken approximately 20 cm above the soil surface</tissue>
    </source>
</reference>